<accession>A0A813Q1H7</accession>
<dbReference type="InterPro" id="IPR003591">
    <property type="entry name" value="Leu-rich_rpt_typical-subtyp"/>
</dbReference>
<evidence type="ECO:0000256" key="2">
    <source>
        <dbReference type="ARBA" id="ARBA00022737"/>
    </source>
</evidence>
<dbReference type="Proteomes" id="UP000663877">
    <property type="component" value="Unassembled WGS sequence"/>
</dbReference>
<dbReference type="PANTHER" id="PTHR24366">
    <property type="entry name" value="IG(IMMUNOGLOBULIN) AND LRR(LEUCINE RICH REPEAT) DOMAINS"/>
    <property type="match status" value="1"/>
</dbReference>
<dbReference type="EMBL" id="CAJNOM010000008">
    <property type="protein sequence ID" value="CAF0769485.1"/>
    <property type="molecule type" value="Genomic_DNA"/>
</dbReference>
<proteinExistence type="predicted"/>
<dbReference type="SMART" id="SM00369">
    <property type="entry name" value="LRR_TYP"/>
    <property type="match status" value="8"/>
</dbReference>
<name>A0A813Q1H7_9BILA</name>
<sequence>MTFILNIINLSSSVHTSSMSACSPYFYSTNTDIRTNHQYIQPCPVSTPCQCICEIESKRLWIDCFYRKLKTLPILTKISTNNTLIEWNIDLSFNLFENLTLNNKRKWIPDNMHIHHLIFSGSLSYDLIVQLNITHRHLIDIWPSQRHLPIIDDQFQLFDDYENDKSEEEENNNIKELLKLKRSITSTNAEETRLLTELTLELRKKTKQINLFTLSLSGEPPPISNLYLDHNSLDSIPLQALYNATGLYEIYLSYNNIYQLPAYAFGFAHRLTRVDLSYNKIISIDILTFQRHPNAFAGPFLIDYLDLSHNQITLLETNVFSYLVNLRLLKLEHNQIRTITAHIWTGLYRLKYLDLSHNYIENITQAFYSGYLNELNHLKITSNNLSQIGSCEFLSLKRLTKLNLSGNNITTLDTCSFHGLQHSTSHTTLNLHLRANQLETIHPCIFKNFARSTIYLENNPLICNCSFSYLLHNRQSVAYTGQECRGGYAYELPHQKLQLPAVRKTNSTLIKKPLNISTTCKDSFKYYHDLCSQLDCISHCAANERLIIQVTTIPTPSGTIFLYQQTYISIIVASLVYYSQFFFSCINCDI</sequence>
<keyword evidence="6" id="KW-1185">Reference proteome</keyword>
<dbReference type="SUPFAM" id="SSF52058">
    <property type="entry name" value="L domain-like"/>
    <property type="match status" value="1"/>
</dbReference>
<evidence type="ECO:0000256" key="1">
    <source>
        <dbReference type="ARBA" id="ARBA00022614"/>
    </source>
</evidence>
<keyword evidence="2" id="KW-0677">Repeat</keyword>
<evidence type="ECO:0000313" key="7">
    <source>
        <dbReference type="Proteomes" id="UP000663877"/>
    </source>
</evidence>
<evidence type="ECO:0000313" key="6">
    <source>
        <dbReference type="Proteomes" id="UP000663832"/>
    </source>
</evidence>
<dbReference type="Proteomes" id="UP000663832">
    <property type="component" value="Unassembled WGS sequence"/>
</dbReference>
<dbReference type="PROSITE" id="PS51450">
    <property type="entry name" value="LRR"/>
    <property type="match status" value="3"/>
</dbReference>
<evidence type="ECO:0000313" key="5">
    <source>
        <dbReference type="EMBL" id="CAF0814733.1"/>
    </source>
</evidence>
<gene>
    <name evidence="3" type="ORF">BJG266_LOCUS2990</name>
    <name evidence="4" type="ORF">QVE165_LOCUS2520</name>
    <name evidence="5" type="ORF">QVE165_LOCUS4932</name>
</gene>
<comment type="caution">
    <text evidence="3">The sequence shown here is derived from an EMBL/GenBank/DDBJ whole genome shotgun (WGS) entry which is preliminary data.</text>
</comment>
<dbReference type="Pfam" id="PF13855">
    <property type="entry name" value="LRR_8"/>
    <property type="match status" value="3"/>
</dbReference>
<protein>
    <submittedName>
        <fullName evidence="3">Uncharacterized protein</fullName>
    </submittedName>
</protein>
<dbReference type="EMBL" id="CAJNOI010000007">
    <property type="protein sequence ID" value="CAF0760776.1"/>
    <property type="molecule type" value="Genomic_DNA"/>
</dbReference>
<dbReference type="EMBL" id="CAJNOM010000019">
    <property type="protein sequence ID" value="CAF0814733.1"/>
    <property type="molecule type" value="Genomic_DNA"/>
</dbReference>
<dbReference type="InterPro" id="IPR001611">
    <property type="entry name" value="Leu-rich_rpt"/>
</dbReference>
<dbReference type="AlphaFoldDB" id="A0A813Q1H7"/>
<dbReference type="PANTHER" id="PTHR24366:SF170">
    <property type="entry name" value="RE50361P"/>
    <property type="match status" value="1"/>
</dbReference>
<dbReference type="InterPro" id="IPR032675">
    <property type="entry name" value="LRR_dom_sf"/>
</dbReference>
<keyword evidence="1" id="KW-0433">Leucine-rich repeat</keyword>
<dbReference type="Gene3D" id="3.80.10.10">
    <property type="entry name" value="Ribonuclease Inhibitor"/>
    <property type="match status" value="3"/>
</dbReference>
<evidence type="ECO:0000313" key="3">
    <source>
        <dbReference type="EMBL" id="CAF0760776.1"/>
    </source>
</evidence>
<dbReference type="OrthoDB" id="1055097at2759"/>
<organism evidence="3 7">
    <name type="scientific">Adineta steineri</name>
    <dbReference type="NCBI Taxonomy" id="433720"/>
    <lineage>
        <taxon>Eukaryota</taxon>
        <taxon>Metazoa</taxon>
        <taxon>Spiralia</taxon>
        <taxon>Gnathifera</taxon>
        <taxon>Rotifera</taxon>
        <taxon>Eurotatoria</taxon>
        <taxon>Bdelloidea</taxon>
        <taxon>Adinetida</taxon>
        <taxon>Adinetidae</taxon>
        <taxon>Adineta</taxon>
    </lineage>
</organism>
<reference evidence="3" key="1">
    <citation type="submission" date="2021-02" db="EMBL/GenBank/DDBJ databases">
        <authorList>
            <person name="Nowell W R."/>
        </authorList>
    </citation>
    <scope>NUCLEOTIDE SEQUENCE</scope>
</reference>
<evidence type="ECO:0000313" key="4">
    <source>
        <dbReference type="EMBL" id="CAF0769485.1"/>
    </source>
</evidence>